<evidence type="ECO:0000256" key="1">
    <source>
        <dbReference type="SAM" id="Phobius"/>
    </source>
</evidence>
<evidence type="ECO:0000313" key="2">
    <source>
        <dbReference type="EMBL" id="AGA68879.1"/>
    </source>
</evidence>
<feature type="transmembrane region" description="Helical" evidence="1">
    <location>
        <begin position="6"/>
        <end position="32"/>
    </location>
</feature>
<keyword evidence="1" id="KW-0812">Transmembrane</keyword>
<keyword evidence="3" id="KW-1185">Reference proteome</keyword>
<name>L0F4W6_DESDL</name>
<reference evidence="3" key="1">
    <citation type="submission" date="2012-02" db="EMBL/GenBank/DDBJ databases">
        <title>Complete sequence of Desulfitobacterium dichloroeliminans LMG P-21439.</title>
        <authorList>
            <person name="Lucas S."/>
            <person name="Han J."/>
            <person name="Lapidus A."/>
            <person name="Cheng J.-F."/>
            <person name="Goodwin L."/>
            <person name="Pitluck S."/>
            <person name="Peters L."/>
            <person name="Ovchinnikova G."/>
            <person name="Teshima H."/>
            <person name="Detter J.C."/>
            <person name="Han C."/>
            <person name="Tapia R."/>
            <person name="Land M."/>
            <person name="Hauser L."/>
            <person name="Kyrpides N."/>
            <person name="Ivanova N."/>
            <person name="Pagani I."/>
            <person name="Kruse T."/>
            <person name="de Vos W.M."/>
            <person name="Boon N."/>
            <person name="Smidt H."/>
            <person name="Woyke T."/>
        </authorList>
    </citation>
    <scope>NUCLEOTIDE SEQUENCE [LARGE SCALE GENOMIC DNA]</scope>
    <source>
        <strain evidence="3">LMG P-21439 / DCA1</strain>
    </source>
</reference>
<gene>
    <name evidence="2" type="ordered locus">Desdi_1374</name>
</gene>
<accession>L0F4W6</accession>
<dbReference type="Proteomes" id="UP000010797">
    <property type="component" value="Chromosome"/>
</dbReference>
<organism evidence="2 3">
    <name type="scientific">Desulfitobacterium dichloroeliminans (strain LMG P-21439 / DCA1)</name>
    <dbReference type="NCBI Taxonomy" id="871963"/>
    <lineage>
        <taxon>Bacteria</taxon>
        <taxon>Bacillati</taxon>
        <taxon>Bacillota</taxon>
        <taxon>Clostridia</taxon>
        <taxon>Eubacteriales</taxon>
        <taxon>Desulfitobacteriaceae</taxon>
        <taxon>Desulfitobacterium</taxon>
    </lineage>
</organism>
<dbReference type="KEGG" id="ddl:Desdi_1374"/>
<dbReference type="HOGENOM" id="CLU_3288439_0_0_9"/>
<dbReference type="EMBL" id="CP003344">
    <property type="protein sequence ID" value="AGA68879.1"/>
    <property type="molecule type" value="Genomic_DNA"/>
</dbReference>
<protein>
    <submittedName>
        <fullName evidence="2">Uncharacterized protein</fullName>
    </submittedName>
</protein>
<proteinExistence type="predicted"/>
<evidence type="ECO:0000313" key="3">
    <source>
        <dbReference type="Proteomes" id="UP000010797"/>
    </source>
</evidence>
<sequence length="40" mass="4535">MIYLSIIATIVSFFAFLGLVFTMILGTSLWGIKKVYKSFN</sequence>
<dbReference type="AlphaFoldDB" id="L0F4W6"/>
<keyword evidence="1" id="KW-0472">Membrane</keyword>
<keyword evidence="1" id="KW-1133">Transmembrane helix</keyword>